<dbReference type="InterPro" id="IPR036866">
    <property type="entry name" value="RibonucZ/Hydroxyglut_hydro"/>
</dbReference>
<dbReference type="CDD" id="cd07731">
    <property type="entry name" value="ComA-like_MBL-fold"/>
    <property type="match status" value="1"/>
</dbReference>
<evidence type="ECO:0000313" key="6">
    <source>
        <dbReference type="Proteomes" id="UP000273083"/>
    </source>
</evidence>
<dbReference type="Gene3D" id="3.40.10.10">
    <property type="entry name" value="DNA Methylphosphotriester Repair Domain"/>
    <property type="match status" value="1"/>
</dbReference>
<feature type="region of interest" description="Disordered" evidence="2">
    <location>
        <begin position="303"/>
        <end position="324"/>
    </location>
</feature>
<dbReference type="SMART" id="SM00849">
    <property type="entry name" value="Lactamase_B"/>
    <property type="match status" value="1"/>
</dbReference>
<dbReference type="PROSITE" id="PS51257">
    <property type="entry name" value="PROKAR_LIPOPROTEIN"/>
    <property type="match status" value="1"/>
</dbReference>
<dbReference type="EMBL" id="RJVG01000005">
    <property type="protein sequence ID" value="ROR28214.1"/>
    <property type="molecule type" value="Genomic_DNA"/>
</dbReference>
<evidence type="ECO:0000256" key="3">
    <source>
        <dbReference type="SAM" id="SignalP"/>
    </source>
</evidence>
<dbReference type="GO" id="GO:0016787">
    <property type="term" value="F:hydrolase activity"/>
    <property type="evidence" value="ECO:0007669"/>
    <property type="project" value="UniProtKB-KW"/>
</dbReference>
<dbReference type="InterPro" id="IPR004026">
    <property type="entry name" value="Ada_DNA_repair_Zn-bd"/>
</dbReference>
<dbReference type="InterPro" id="IPR001279">
    <property type="entry name" value="Metallo-B-lactamas"/>
</dbReference>
<keyword evidence="5" id="KW-0378">Hydrolase</keyword>
<keyword evidence="6" id="KW-1185">Reference proteome</keyword>
<dbReference type="SUPFAM" id="SSF57884">
    <property type="entry name" value="Ada DNA repair protein, N-terminal domain (N-Ada 10)"/>
    <property type="match status" value="1"/>
</dbReference>
<dbReference type="SUPFAM" id="SSF56281">
    <property type="entry name" value="Metallo-hydrolase/oxidoreductase"/>
    <property type="match status" value="1"/>
</dbReference>
<dbReference type="Pfam" id="PF00753">
    <property type="entry name" value="Lactamase_B"/>
    <property type="match status" value="1"/>
</dbReference>
<comment type="caution">
    <text evidence="5">The sequence shown here is derived from an EMBL/GenBank/DDBJ whole genome shotgun (WGS) entry which is preliminary data.</text>
</comment>
<feature type="compositionally biased region" description="Low complexity" evidence="2">
    <location>
        <begin position="306"/>
        <end position="324"/>
    </location>
</feature>
<reference evidence="5 6" key="1">
    <citation type="submission" date="2018-11" db="EMBL/GenBank/DDBJ databases">
        <title>Genomic Encyclopedia of Type Strains, Phase IV (KMG-IV): sequencing the most valuable type-strain genomes for metagenomic binning, comparative biology and taxonomic classification.</title>
        <authorList>
            <person name="Goeker M."/>
        </authorList>
    </citation>
    <scope>NUCLEOTIDE SEQUENCE [LARGE SCALE GENOMIC DNA]</scope>
    <source>
        <strain evidence="5 6">DSM 26537</strain>
    </source>
</reference>
<organism evidence="5 6">
    <name type="scientific">Mobilisporobacter senegalensis</name>
    <dbReference type="NCBI Taxonomy" id="1329262"/>
    <lineage>
        <taxon>Bacteria</taxon>
        <taxon>Bacillati</taxon>
        <taxon>Bacillota</taxon>
        <taxon>Clostridia</taxon>
        <taxon>Lachnospirales</taxon>
        <taxon>Lachnospiraceae</taxon>
        <taxon>Mobilisporobacter</taxon>
    </lineage>
</organism>
<feature type="chain" id="PRO_5039367630" evidence="3">
    <location>
        <begin position="24"/>
        <end position="380"/>
    </location>
</feature>
<evidence type="ECO:0000313" key="5">
    <source>
        <dbReference type="EMBL" id="ROR28214.1"/>
    </source>
</evidence>
<dbReference type="InterPro" id="IPR035681">
    <property type="entry name" value="ComA-like_MBL"/>
</dbReference>
<keyword evidence="3" id="KW-0732">Signal</keyword>
<dbReference type="Gene3D" id="3.60.15.10">
    <property type="entry name" value="Ribonuclease Z/Hydroxyacylglutathione hydrolase-like"/>
    <property type="match status" value="1"/>
</dbReference>
<evidence type="ECO:0000256" key="2">
    <source>
        <dbReference type="SAM" id="MobiDB-lite"/>
    </source>
</evidence>
<dbReference type="AlphaFoldDB" id="A0A3N1XNF8"/>
<feature type="signal peptide" evidence="3">
    <location>
        <begin position="1"/>
        <end position="23"/>
    </location>
</feature>
<dbReference type="Proteomes" id="UP000273083">
    <property type="component" value="Unassembled WGS sequence"/>
</dbReference>
<sequence length="380" mass="41843">MKFFRKYQNLLLLLFISSMLLLGCSTTINVNDNDQVNPHSNISKEVDADIPGAESSSLSVHFLDVGQGNALLAESDGHYMLIDGGDREYSSYVVSYLKKQGVKELDYVIISHYDADHLNGIVGVLNVLDVKTILSPDYVADTNVYKSYLDTMDKKDYQAKHPAIGNTYHLGNASFTIVAPVNYDYLEANNNSIGIKLEYGSNSFLILGDAESESETDILSVKEDISADVYLTSHHGSDSSSSAALLKAVNPTYAVISVGNNSYGHPAKEVLDRLKTRDIKLFRTDIQGTIIASSDGKKITWNTDPTSNWSSGSTNTSETKNESSITDTITVSDHYIGNSKTHKFHLPSCSGLPDKKNQIILKKRQEFIKKGYEPCKICNP</sequence>
<dbReference type="InterPro" id="IPR052159">
    <property type="entry name" value="Competence_DNA_uptake"/>
</dbReference>
<protein>
    <submittedName>
        <fullName evidence="5">Beta-lactamase superfamily II metal-dependent hydrolase</fullName>
    </submittedName>
</protein>
<gene>
    <name evidence="5" type="ORF">EDD66_105153</name>
</gene>
<feature type="domain" description="Metallo-beta-lactamase" evidence="4">
    <location>
        <begin position="67"/>
        <end position="260"/>
    </location>
</feature>
<dbReference type="Pfam" id="PF02805">
    <property type="entry name" value="Ada_Zn_binding"/>
    <property type="match status" value="1"/>
</dbReference>
<dbReference type="InterPro" id="IPR035451">
    <property type="entry name" value="Ada-like_dom_sf"/>
</dbReference>
<evidence type="ECO:0000256" key="1">
    <source>
        <dbReference type="ARBA" id="ARBA00023159"/>
    </source>
</evidence>
<dbReference type="PANTHER" id="PTHR30619">
    <property type="entry name" value="DNA INTERNALIZATION/COMPETENCE PROTEIN COMEC/REC2"/>
    <property type="match status" value="1"/>
</dbReference>
<keyword evidence="1" id="KW-0010">Activator</keyword>
<dbReference type="RefSeq" id="WP_123609393.1">
    <property type="nucleotide sequence ID" value="NZ_RJVG01000005.1"/>
</dbReference>
<proteinExistence type="predicted"/>
<dbReference type="PANTHER" id="PTHR30619:SF7">
    <property type="entry name" value="BETA-LACTAMASE DOMAIN PROTEIN"/>
    <property type="match status" value="1"/>
</dbReference>
<evidence type="ECO:0000259" key="4">
    <source>
        <dbReference type="SMART" id="SM00849"/>
    </source>
</evidence>
<accession>A0A3N1XNF8</accession>
<dbReference type="OrthoDB" id="9783680at2"/>
<name>A0A3N1XNF8_9FIRM</name>